<protein>
    <recommendedName>
        <fullName evidence="3">DUF1365 domain-containing protein</fullName>
    </recommendedName>
</protein>
<dbReference type="InterPro" id="IPR010775">
    <property type="entry name" value="DUF1365"/>
</dbReference>
<comment type="caution">
    <text evidence="1">The sequence shown here is derived from an EMBL/GenBank/DDBJ whole genome shotgun (WGS) entry which is preliminary data.</text>
</comment>
<dbReference type="EMBL" id="JACHGI010000012">
    <property type="protein sequence ID" value="MBB6468844.1"/>
    <property type="molecule type" value="Genomic_DNA"/>
</dbReference>
<reference evidence="1 2" key="1">
    <citation type="submission" date="2020-08" db="EMBL/GenBank/DDBJ databases">
        <title>Genomic Encyclopedia of Type Strains, Phase IV (KMG-IV): sequencing the most valuable type-strain genomes for metagenomic binning, comparative biology and taxonomic classification.</title>
        <authorList>
            <person name="Goeker M."/>
        </authorList>
    </citation>
    <scope>NUCLEOTIDE SEQUENCE [LARGE SCALE GENOMIC DNA]</scope>
    <source>
        <strain evidence="1 2">DSM 17454</strain>
    </source>
</reference>
<evidence type="ECO:0000313" key="2">
    <source>
        <dbReference type="Proteomes" id="UP000532373"/>
    </source>
</evidence>
<sequence>MSGQSALFLGEVMHMRVRPRRHRLHYRVFSLLLDFDELHATSVASRLFGYNRRAMLSFWDADHGDGSAGGLRIWIEARLREAGRLEEGMSIRVLCYPRILGYVFNPLTVYFCYASSGALRAILYEVCNTFGERHTYVIPVEDGTTGPVRQGCAKELYVSPFTPMSCFYRFHIEPPGNNVLVRIDESDAEGLLLVASFSGQREPLSDRALLRALFHYPLMTIKVTVGIHWEALRIWWKGIPVHSHRAAASRVATTIVAGKISGHQHS</sequence>
<organism evidence="1 2">
    <name type="scientific">Aminobacter carboxidus</name>
    <dbReference type="NCBI Taxonomy" id="376165"/>
    <lineage>
        <taxon>Bacteria</taxon>
        <taxon>Pseudomonadati</taxon>
        <taxon>Pseudomonadota</taxon>
        <taxon>Alphaproteobacteria</taxon>
        <taxon>Hyphomicrobiales</taxon>
        <taxon>Phyllobacteriaceae</taxon>
        <taxon>Aminobacter</taxon>
    </lineage>
</organism>
<dbReference type="PANTHER" id="PTHR33973">
    <property type="entry name" value="OS07G0153300 PROTEIN"/>
    <property type="match status" value="1"/>
</dbReference>
<name>A0A8E1WJN9_9HYPH</name>
<proteinExistence type="predicted"/>
<dbReference type="Proteomes" id="UP000532373">
    <property type="component" value="Unassembled WGS sequence"/>
</dbReference>
<accession>A0A8E1WJN9</accession>
<gene>
    <name evidence="1" type="ORF">HNQ96_004731</name>
</gene>
<dbReference type="Pfam" id="PF07103">
    <property type="entry name" value="DUF1365"/>
    <property type="match status" value="1"/>
</dbReference>
<evidence type="ECO:0008006" key="3">
    <source>
        <dbReference type="Google" id="ProtNLM"/>
    </source>
</evidence>
<dbReference type="AlphaFoldDB" id="A0A8E1WJN9"/>
<dbReference type="PANTHER" id="PTHR33973:SF4">
    <property type="entry name" value="OS07G0153300 PROTEIN"/>
    <property type="match status" value="1"/>
</dbReference>
<dbReference type="RefSeq" id="WP_184771680.1">
    <property type="nucleotide sequence ID" value="NZ_JACHGI010000012.1"/>
</dbReference>
<evidence type="ECO:0000313" key="1">
    <source>
        <dbReference type="EMBL" id="MBB6468844.1"/>
    </source>
</evidence>